<feature type="domain" description="Major facilitator superfamily (MFS) profile" evidence="10">
    <location>
        <begin position="26"/>
        <end position="471"/>
    </location>
</feature>
<evidence type="ECO:0000256" key="6">
    <source>
        <dbReference type="ARBA" id="ARBA00023136"/>
    </source>
</evidence>
<dbReference type="InterPro" id="IPR036259">
    <property type="entry name" value="MFS_trans_sf"/>
</dbReference>
<accession>A0A507BAR2</accession>
<keyword evidence="4 9" id="KW-0812">Transmembrane</keyword>
<dbReference type="GO" id="GO:0016020">
    <property type="term" value="C:membrane"/>
    <property type="evidence" value="ECO:0007669"/>
    <property type="project" value="UniProtKB-SubCell"/>
</dbReference>
<keyword evidence="12" id="KW-1185">Reference proteome</keyword>
<dbReference type="InterPro" id="IPR050360">
    <property type="entry name" value="MFS_Sugar_Transporters"/>
</dbReference>
<dbReference type="FunFam" id="1.20.1250.20:FF:000078">
    <property type="entry name" value="MFS maltose transporter, putative"/>
    <property type="match status" value="1"/>
</dbReference>
<feature type="transmembrane region" description="Helical" evidence="9">
    <location>
        <begin position="449"/>
        <end position="467"/>
    </location>
</feature>
<feature type="transmembrane region" description="Helical" evidence="9">
    <location>
        <begin position="41"/>
        <end position="60"/>
    </location>
</feature>
<evidence type="ECO:0000256" key="3">
    <source>
        <dbReference type="ARBA" id="ARBA00022448"/>
    </source>
</evidence>
<dbReference type="Pfam" id="PF00083">
    <property type="entry name" value="Sugar_tr"/>
    <property type="match status" value="1"/>
</dbReference>
<dbReference type="RefSeq" id="XP_030998027.1">
    <property type="nucleotide sequence ID" value="XM_031138322.1"/>
</dbReference>
<dbReference type="Proteomes" id="UP000319257">
    <property type="component" value="Unassembled WGS sequence"/>
</dbReference>
<feature type="region of interest" description="Disordered" evidence="8">
    <location>
        <begin position="525"/>
        <end position="545"/>
    </location>
</feature>
<sequence>MAGGASNVSANPLKLDVRSHLKCLGICMIVTVSSFQYGLDYALVGGLMAMPGFLKVFGYYDEKMHKWAIDPTVQQLISSLMTIGTFVGSLLVGPFSQRFGRRQGLWVASLLNFISTAIMLGTTNLGALYFARFVLGISVGWFLTFAQVYINEVSPAHLRGIVFAIYQSQLSIGSITGAAVDYGTHLMPGKEAYRIPLAVFFVAPTIQSICLFFFPESPRWLMTQGKTDEAERSLRRLRNKDIDEAEFQAEFNEIRVSTAEQIENHQNGKQLWFELWKGTNLRRTLLSIAIICFHCANGSSWINIYTTYFLTIAGVDNAFAYSAMVTCMGLIGVLSSLFFVRHVQRRLIVMVGVAACGLCQLAFAITWTVAPGSVAAAKCVIAFISLFTFFYVAYAPYAWLLGGEYPNNHLRAHTYGLGTALNFLGNWLGVFTAPYFINPASLGWNAKYGYIWFGSNMILLVFTFFFIPETKDRTLEEIHEMFEARVPARKFKGYVCESTRAMAHAAAKSQDFELSHAEQGAAAVARKSKEEGPVEAAGAPVAKTE</sequence>
<dbReference type="PANTHER" id="PTHR48022">
    <property type="entry name" value="PLASTIDIC GLUCOSE TRANSPORTER 4"/>
    <property type="match status" value="1"/>
</dbReference>
<protein>
    <recommendedName>
        <fullName evidence="10">Major facilitator superfamily (MFS) profile domain-containing protein</fullName>
    </recommendedName>
</protein>
<feature type="transmembrane region" description="Helical" evidence="9">
    <location>
        <begin position="285"/>
        <end position="306"/>
    </location>
</feature>
<feature type="transmembrane region" description="Helical" evidence="9">
    <location>
        <begin position="415"/>
        <end position="437"/>
    </location>
</feature>
<keyword evidence="6 9" id="KW-0472">Membrane</keyword>
<evidence type="ECO:0000313" key="11">
    <source>
        <dbReference type="EMBL" id="TPX16316.1"/>
    </source>
</evidence>
<evidence type="ECO:0000256" key="5">
    <source>
        <dbReference type="ARBA" id="ARBA00022989"/>
    </source>
</evidence>
<dbReference type="GeneID" id="41971412"/>
<name>A0A507BAR2_9PEZI</name>
<evidence type="ECO:0000256" key="8">
    <source>
        <dbReference type="SAM" id="MobiDB-lite"/>
    </source>
</evidence>
<dbReference type="PROSITE" id="PS50850">
    <property type="entry name" value="MFS"/>
    <property type="match status" value="1"/>
</dbReference>
<feature type="transmembrane region" description="Helical" evidence="9">
    <location>
        <begin position="104"/>
        <end position="123"/>
    </location>
</feature>
<evidence type="ECO:0000256" key="7">
    <source>
        <dbReference type="RuleBase" id="RU003346"/>
    </source>
</evidence>
<dbReference type="OrthoDB" id="6612291at2759"/>
<organism evidence="11 12">
    <name type="scientific">Thyridium curvatum</name>
    <dbReference type="NCBI Taxonomy" id="1093900"/>
    <lineage>
        <taxon>Eukaryota</taxon>
        <taxon>Fungi</taxon>
        <taxon>Dikarya</taxon>
        <taxon>Ascomycota</taxon>
        <taxon>Pezizomycotina</taxon>
        <taxon>Sordariomycetes</taxon>
        <taxon>Sordariomycetidae</taxon>
        <taxon>Thyridiales</taxon>
        <taxon>Thyridiaceae</taxon>
        <taxon>Thyridium</taxon>
    </lineage>
</organism>
<feature type="transmembrane region" description="Helical" evidence="9">
    <location>
        <begin position="192"/>
        <end position="214"/>
    </location>
</feature>
<dbReference type="PANTHER" id="PTHR48022:SF10">
    <property type="entry name" value="MAJOR FACILITATOR SUPERFAMILY (MFS) PROFILE DOMAIN-CONTAINING PROTEIN"/>
    <property type="match status" value="1"/>
</dbReference>
<dbReference type="GO" id="GO:0005351">
    <property type="term" value="F:carbohydrate:proton symporter activity"/>
    <property type="evidence" value="ECO:0007669"/>
    <property type="project" value="TreeGrafter"/>
</dbReference>
<feature type="transmembrane region" description="Helical" evidence="9">
    <location>
        <begin position="318"/>
        <end position="340"/>
    </location>
</feature>
<evidence type="ECO:0000256" key="1">
    <source>
        <dbReference type="ARBA" id="ARBA00004141"/>
    </source>
</evidence>
<evidence type="ECO:0000259" key="10">
    <source>
        <dbReference type="PROSITE" id="PS50850"/>
    </source>
</evidence>
<keyword evidence="5 9" id="KW-1133">Transmembrane helix</keyword>
<evidence type="ECO:0000256" key="9">
    <source>
        <dbReference type="SAM" id="Phobius"/>
    </source>
</evidence>
<feature type="transmembrane region" description="Helical" evidence="9">
    <location>
        <begin position="129"/>
        <end position="149"/>
    </location>
</feature>
<gene>
    <name evidence="11" type="ORF">E0L32_003965</name>
</gene>
<feature type="transmembrane region" description="Helical" evidence="9">
    <location>
        <begin position="347"/>
        <end position="369"/>
    </location>
</feature>
<evidence type="ECO:0000313" key="12">
    <source>
        <dbReference type="Proteomes" id="UP000319257"/>
    </source>
</evidence>
<comment type="similarity">
    <text evidence="2 7">Belongs to the major facilitator superfamily. Sugar transporter (TC 2.A.1.1) family.</text>
</comment>
<evidence type="ECO:0000256" key="4">
    <source>
        <dbReference type="ARBA" id="ARBA00022692"/>
    </source>
</evidence>
<dbReference type="NCBIfam" id="TIGR00879">
    <property type="entry name" value="SP"/>
    <property type="match status" value="1"/>
</dbReference>
<feature type="transmembrane region" description="Helical" evidence="9">
    <location>
        <begin position="72"/>
        <end position="92"/>
    </location>
</feature>
<dbReference type="InParanoid" id="A0A507BAR2"/>
<comment type="subcellular location">
    <subcellularLocation>
        <location evidence="1">Membrane</location>
        <topology evidence="1">Multi-pass membrane protein</topology>
    </subcellularLocation>
</comment>
<proteinExistence type="inferred from homology"/>
<dbReference type="SUPFAM" id="SSF103473">
    <property type="entry name" value="MFS general substrate transporter"/>
    <property type="match status" value="1"/>
</dbReference>
<dbReference type="InterPro" id="IPR005829">
    <property type="entry name" value="Sugar_transporter_CS"/>
</dbReference>
<reference evidence="11 12" key="1">
    <citation type="submission" date="2019-06" db="EMBL/GenBank/DDBJ databases">
        <title>Draft genome sequence of the filamentous fungus Phialemoniopsis curvata isolated from diesel fuel.</title>
        <authorList>
            <person name="Varaljay V.A."/>
            <person name="Lyon W.J."/>
            <person name="Crouch A.L."/>
            <person name="Drake C.E."/>
            <person name="Hollomon J.M."/>
            <person name="Nadeau L.J."/>
            <person name="Nunn H.S."/>
            <person name="Stevenson B.S."/>
            <person name="Bojanowski C.L."/>
            <person name="Crookes-Goodson W.J."/>
        </authorList>
    </citation>
    <scope>NUCLEOTIDE SEQUENCE [LARGE SCALE GENOMIC DNA]</scope>
    <source>
        <strain evidence="11 12">D216</strain>
    </source>
</reference>
<dbReference type="InterPro" id="IPR020846">
    <property type="entry name" value="MFS_dom"/>
</dbReference>
<keyword evidence="3 7" id="KW-0813">Transport</keyword>
<dbReference type="Gene3D" id="1.20.1250.20">
    <property type="entry name" value="MFS general substrate transporter like domains"/>
    <property type="match status" value="1"/>
</dbReference>
<dbReference type="AlphaFoldDB" id="A0A507BAR2"/>
<evidence type="ECO:0000256" key="2">
    <source>
        <dbReference type="ARBA" id="ARBA00010992"/>
    </source>
</evidence>
<dbReference type="InterPro" id="IPR005828">
    <property type="entry name" value="MFS_sugar_transport-like"/>
</dbReference>
<dbReference type="PROSITE" id="PS00217">
    <property type="entry name" value="SUGAR_TRANSPORT_2"/>
    <property type="match status" value="1"/>
</dbReference>
<feature type="transmembrane region" description="Helical" evidence="9">
    <location>
        <begin position="375"/>
        <end position="394"/>
    </location>
</feature>
<dbReference type="EMBL" id="SKBQ01000018">
    <property type="protein sequence ID" value="TPX16316.1"/>
    <property type="molecule type" value="Genomic_DNA"/>
</dbReference>
<dbReference type="InterPro" id="IPR003663">
    <property type="entry name" value="Sugar/inositol_transpt"/>
</dbReference>
<comment type="caution">
    <text evidence="11">The sequence shown here is derived from an EMBL/GenBank/DDBJ whole genome shotgun (WGS) entry which is preliminary data.</text>
</comment>